<feature type="domain" description="Putative regulatory protein FmdB zinc ribbon" evidence="1">
    <location>
        <begin position="1"/>
        <end position="41"/>
    </location>
</feature>
<reference evidence="2 3" key="1">
    <citation type="submission" date="2020-08" db="EMBL/GenBank/DDBJ databases">
        <title>Genome sequence of Rhizobiales bacterium strain IZ6.</title>
        <authorList>
            <person name="Nakai R."/>
            <person name="Naganuma T."/>
        </authorList>
    </citation>
    <scope>NUCLEOTIDE SEQUENCE [LARGE SCALE GENOMIC DNA]</scope>
    <source>
        <strain evidence="2 3">IZ6</strain>
    </source>
</reference>
<evidence type="ECO:0000313" key="2">
    <source>
        <dbReference type="EMBL" id="BCJ90589.1"/>
    </source>
</evidence>
<sequence>MPVYEYACAECGPFAALRPMAEYADPHDCPECGTEAPRVMLTAPMLANMDAGRRTAFATNERSQHEPKSTKTHGANCSCCSSGSKKKGRLTWYGKDGSKSFPTSRPWMISH</sequence>
<dbReference type="Pfam" id="PF09723">
    <property type="entry name" value="Zn_ribbon_8"/>
    <property type="match status" value="1"/>
</dbReference>
<dbReference type="AlphaFoldDB" id="A0A6S6QNQ8"/>
<dbReference type="InterPro" id="IPR013429">
    <property type="entry name" value="Regulatory_FmdB_Zinc_ribbon"/>
</dbReference>
<accession>A0A6S6QNQ8</accession>
<dbReference type="SMART" id="SM00834">
    <property type="entry name" value="CxxC_CXXC_SSSS"/>
    <property type="match status" value="1"/>
</dbReference>
<protein>
    <recommendedName>
        <fullName evidence="1">Putative regulatory protein FmdB zinc ribbon domain-containing protein</fullName>
    </recommendedName>
</protein>
<gene>
    <name evidence="2" type="ORF">IZ6_13240</name>
</gene>
<dbReference type="NCBIfam" id="TIGR02605">
    <property type="entry name" value="CxxC_CxxC_SSSS"/>
    <property type="match status" value="1"/>
</dbReference>
<keyword evidence="3" id="KW-1185">Reference proteome</keyword>
<name>A0A6S6QNQ8_9HYPH</name>
<dbReference type="KEGG" id="tso:IZ6_13240"/>
<proteinExistence type="predicted"/>
<dbReference type="Proteomes" id="UP000515317">
    <property type="component" value="Chromosome"/>
</dbReference>
<evidence type="ECO:0000313" key="3">
    <source>
        <dbReference type="Proteomes" id="UP000515317"/>
    </source>
</evidence>
<dbReference type="EMBL" id="AP023361">
    <property type="protein sequence ID" value="BCJ90589.1"/>
    <property type="molecule type" value="Genomic_DNA"/>
</dbReference>
<evidence type="ECO:0000259" key="1">
    <source>
        <dbReference type="SMART" id="SM00834"/>
    </source>
</evidence>
<dbReference type="RefSeq" id="WP_222877211.1">
    <property type="nucleotide sequence ID" value="NZ_AP023361.1"/>
</dbReference>
<organism evidence="2 3">
    <name type="scientific">Terrihabitans soli</name>
    <dbReference type="NCBI Taxonomy" id="708113"/>
    <lineage>
        <taxon>Bacteria</taxon>
        <taxon>Pseudomonadati</taxon>
        <taxon>Pseudomonadota</taxon>
        <taxon>Alphaproteobacteria</taxon>
        <taxon>Hyphomicrobiales</taxon>
        <taxon>Terrihabitans</taxon>
    </lineage>
</organism>